<evidence type="ECO:0000313" key="6">
    <source>
        <dbReference type="EMBL" id="KAL2079447.1"/>
    </source>
</evidence>
<protein>
    <recommendedName>
        <fullName evidence="4">CHHC U11-48K-type domain-containing protein</fullName>
    </recommendedName>
</protein>
<dbReference type="InterPro" id="IPR022776">
    <property type="entry name" value="TRM13/UPF0224_CHHC_Znf_dom"/>
</dbReference>
<organism evidence="6 7">
    <name type="scientific">Coilia grayii</name>
    <name type="common">Gray's grenadier anchovy</name>
    <dbReference type="NCBI Taxonomy" id="363190"/>
    <lineage>
        <taxon>Eukaryota</taxon>
        <taxon>Metazoa</taxon>
        <taxon>Chordata</taxon>
        <taxon>Craniata</taxon>
        <taxon>Vertebrata</taxon>
        <taxon>Euteleostomi</taxon>
        <taxon>Actinopterygii</taxon>
        <taxon>Neopterygii</taxon>
        <taxon>Teleostei</taxon>
        <taxon>Clupei</taxon>
        <taxon>Clupeiformes</taxon>
        <taxon>Clupeoidei</taxon>
        <taxon>Engraulidae</taxon>
        <taxon>Coilinae</taxon>
        <taxon>Coilia</taxon>
    </lineage>
</organism>
<evidence type="ECO:0000256" key="1">
    <source>
        <dbReference type="ARBA" id="ARBA00022723"/>
    </source>
</evidence>
<evidence type="ECO:0000256" key="2">
    <source>
        <dbReference type="ARBA" id="ARBA00022771"/>
    </source>
</evidence>
<evidence type="ECO:0000313" key="5">
    <source>
        <dbReference type="EMBL" id="KAL2076312.1"/>
    </source>
</evidence>
<dbReference type="PROSITE" id="PS51800">
    <property type="entry name" value="ZF_CHHC_U11_48K"/>
    <property type="match status" value="2"/>
</dbReference>
<keyword evidence="3" id="KW-0862">Zinc</keyword>
<dbReference type="InterPro" id="IPR051591">
    <property type="entry name" value="UPF0224_FAM112_RNA_Proc"/>
</dbReference>
<evidence type="ECO:0000313" key="7">
    <source>
        <dbReference type="Proteomes" id="UP001591681"/>
    </source>
</evidence>
<evidence type="ECO:0000256" key="3">
    <source>
        <dbReference type="ARBA" id="ARBA00022833"/>
    </source>
</evidence>
<dbReference type="Proteomes" id="UP001591681">
    <property type="component" value="Unassembled WGS sequence"/>
</dbReference>
<feature type="domain" description="CHHC U11-48K-type" evidence="4">
    <location>
        <begin position="70"/>
        <end position="97"/>
    </location>
</feature>
<dbReference type="InterPro" id="IPR036236">
    <property type="entry name" value="Znf_C2H2_sf"/>
</dbReference>
<sequence>MTTSLGATCSPLTSCRSEVEPEEYVKGDDIWDPDRLVKCPYDPNHMIRQCRFPYHVLKCKKNHPEMESELRTCPYNARHIVVKDELSKHMAVCVDQQRVEDMIRENQEEFRKKYVVPVSTTVLPVSEDWDKEEESGAVPFVWGVTSQISPSPEVTNSLDTGLRTPRILPWK</sequence>
<proteinExistence type="predicted"/>
<dbReference type="GO" id="GO:0008270">
    <property type="term" value="F:zinc ion binding"/>
    <property type="evidence" value="ECO:0007669"/>
    <property type="project" value="UniProtKB-KW"/>
</dbReference>
<dbReference type="PANTHER" id="PTHR21402">
    <property type="entry name" value="GAMETOCYTE SPECIFIC FACTOR 1-RELATED"/>
    <property type="match status" value="1"/>
</dbReference>
<dbReference type="Pfam" id="PF05253">
    <property type="entry name" value="zf-U11-48K"/>
    <property type="match status" value="2"/>
</dbReference>
<keyword evidence="1" id="KW-0479">Metal-binding</keyword>
<dbReference type="EMBL" id="JBHFQA010000022">
    <property type="protein sequence ID" value="KAL2079447.1"/>
    <property type="molecule type" value="Genomic_DNA"/>
</dbReference>
<feature type="domain" description="CHHC U11-48K-type" evidence="4">
    <location>
        <begin position="36"/>
        <end position="63"/>
    </location>
</feature>
<name>A0ABD1IWV1_9TELE</name>
<dbReference type="PANTHER" id="PTHR21402:SF5">
    <property type="entry name" value="GAMETOCYTE SPECIFIC FACTOR 1"/>
    <property type="match status" value="1"/>
</dbReference>
<accession>A0ABD1IWV1</accession>
<dbReference type="SUPFAM" id="SSF57667">
    <property type="entry name" value="beta-beta-alpha zinc fingers"/>
    <property type="match status" value="2"/>
</dbReference>
<keyword evidence="2" id="KW-0863">Zinc-finger</keyword>
<keyword evidence="7" id="KW-1185">Reference proteome</keyword>
<gene>
    <name evidence="6" type="ORF">ACEWY4_025191</name>
    <name evidence="5" type="ORF">ACEWY4_028092</name>
</gene>
<reference evidence="6 7" key="1">
    <citation type="submission" date="2024-09" db="EMBL/GenBank/DDBJ databases">
        <title>A chromosome-level genome assembly of Gray's grenadier anchovy, Coilia grayii.</title>
        <authorList>
            <person name="Fu Z."/>
        </authorList>
    </citation>
    <scope>NUCLEOTIDE SEQUENCE [LARGE SCALE GENOMIC DNA]</scope>
    <source>
        <strain evidence="6">G4</strain>
        <tissue evidence="6">Muscle</tissue>
    </source>
</reference>
<evidence type="ECO:0000259" key="4">
    <source>
        <dbReference type="PROSITE" id="PS51800"/>
    </source>
</evidence>
<dbReference type="AlphaFoldDB" id="A0ABD1IWV1"/>
<comment type="caution">
    <text evidence="6">The sequence shown here is derived from an EMBL/GenBank/DDBJ whole genome shotgun (WGS) entry which is preliminary data.</text>
</comment>
<dbReference type="EMBL" id="JBHFQA010000534">
    <property type="protein sequence ID" value="KAL2076312.1"/>
    <property type="molecule type" value="Genomic_DNA"/>
</dbReference>